<dbReference type="Proteomes" id="UP000182932">
    <property type="component" value="Unassembled WGS sequence"/>
</dbReference>
<organism evidence="2 3">
    <name type="scientific">Marinovum algicola</name>
    <dbReference type="NCBI Taxonomy" id="42444"/>
    <lineage>
        <taxon>Bacteria</taxon>
        <taxon>Pseudomonadati</taxon>
        <taxon>Pseudomonadota</taxon>
        <taxon>Alphaproteobacteria</taxon>
        <taxon>Rhodobacterales</taxon>
        <taxon>Roseobacteraceae</taxon>
        <taxon>Marinovum</taxon>
    </lineage>
</organism>
<feature type="compositionally biased region" description="Basic and acidic residues" evidence="1">
    <location>
        <begin position="30"/>
        <end position="50"/>
    </location>
</feature>
<dbReference type="RefSeq" id="WP_139211297.1">
    <property type="nucleotide sequence ID" value="NZ_CATMKJ010000009.1"/>
</dbReference>
<proteinExistence type="predicted"/>
<feature type="region of interest" description="Disordered" evidence="1">
    <location>
        <begin position="30"/>
        <end position="61"/>
    </location>
</feature>
<name>A0A975W9T7_9RHOB</name>
<protein>
    <submittedName>
        <fullName evidence="2">Uncharacterized protein</fullName>
    </submittedName>
</protein>
<keyword evidence="3" id="KW-1185">Reference proteome</keyword>
<feature type="compositionally biased region" description="Basic residues" evidence="1">
    <location>
        <begin position="51"/>
        <end position="61"/>
    </location>
</feature>
<reference evidence="2 3" key="1">
    <citation type="submission" date="2016-10" db="EMBL/GenBank/DDBJ databases">
        <authorList>
            <person name="Varghese N."/>
            <person name="Submissions S."/>
        </authorList>
    </citation>
    <scope>NUCLEOTIDE SEQUENCE [LARGE SCALE GENOMIC DNA]</scope>
    <source>
        <strain evidence="2 3">FF3</strain>
    </source>
</reference>
<dbReference type="AlphaFoldDB" id="A0A975W9T7"/>
<dbReference type="GeneID" id="80821392"/>
<accession>A0A975W9T7</accession>
<evidence type="ECO:0000256" key="1">
    <source>
        <dbReference type="SAM" id="MobiDB-lite"/>
    </source>
</evidence>
<gene>
    <name evidence="2" type="ORF">SAMN04487940_105291</name>
</gene>
<evidence type="ECO:0000313" key="3">
    <source>
        <dbReference type="Proteomes" id="UP000182932"/>
    </source>
</evidence>
<comment type="caution">
    <text evidence="2">The sequence shown here is derived from an EMBL/GenBank/DDBJ whole genome shotgun (WGS) entry which is preliminary data.</text>
</comment>
<dbReference type="EMBL" id="FNYY01000005">
    <property type="protein sequence ID" value="SEJ42094.1"/>
    <property type="molecule type" value="Genomic_DNA"/>
</dbReference>
<evidence type="ECO:0000313" key="2">
    <source>
        <dbReference type="EMBL" id="SEJ42094.1"/>
    </source>
</evidence>
<sequence length="61" mass="7175">MTSDKRKTEPPLYLDMDFEETLSRFARVKPDEVRESIERSKQKKPPGEKPARRRPKKEGSS</sequence>